<dbReference type="KEGG" id="pgu:PGUG_03209"/>
<dbReference type="InterPro" id="IPR001138">
    <property type="entry name" value="Zn2Cys6_DnaBD"/>
</dbReference>
<dbReference type="Gene3D" id="4.10.240.10">
    <property type="entry name" value="Zn(2)-C6 fungal-type DNA-binding domain"/>
    <property type="match status" value="1"/>
</dbReference>
<dbReference type="VEuPathDB" id="FungiDB:PGUG_03209"/>
<evidence type="ECO:0000313" key="8">
    <source>
        <dbReference type="Proteomes" id="UP000001997"/>
    </source>
</evidence>
<evidence type="ECO:0000256" key="1">
    <source>
        <dbReference type="ARBA" id="ARBA00023015"/>
    </source>
</evidence>
<dbReference type="OrthoDB" id="3477330at2759"/>
<dbReference type="OMA" id="NFPKICA"/>
<sequence>MLLDTPVVYQDALIEGEFTRLICSPVRDSTPDFFTCATLRCDGDAWFYMPAKNRTFNGCWTCRERKVKCDLRRPGCLRCKNSNLECKGYDVKLRWSVQMGLQGTRMVALDSGDDGDDPGSQRSSVDFVKYPKNMVYLTFSRLNHELKALETSVETGAKDVERGPFGAYNWPVSSRVAVAETDGVDMTQDQTSWIHHELVNSARLSIMAIKGPDYLIRDQNMLHILYPKFFPNIDSDDWLVSQTFLNELMTSQGQDLIVKSTFWDLLKHLDSKQFAFLKVYWHDNYWSSVIIPYINCLVGEYVCNYNTWNGQYNENFSPAQLINNLKLAALYLALGMAAFSLARHQPHYLAVCLKIRKVCSTILNSHLDDYDSNSDHFSYNQIEYENLMLLCILLQVQFDSVFGVFENYNLAFAIGDYIVENKFKNRELPNLPSFLVHTFTIASVFYSATLEVNVFNYSIDPADITDNYRDLDENYDLIEGSKAEEESSPSVVSSPGAVKSIPSLSSSAKRRKIDRLSLPNALEPLVTTESIYLMWGYKKQMLDLFSRIIHLTNHKSIFRSRKVFPRNFPKICAEMEDELNTFDVSKFDLASPPFRSVLHEGLYRNAKCLYFAMRVYFTRLIKEAPLKTYQHIIRSCLDELDQLLLVNDKPGSDYGFKPPFFIILICGSDTVDPELQERIKKLWNNSHFGWANHWRAKQILYEVWKRREVGEDVSWMDLVREWDLVLYMG</sequence>
<dbReference type="Proteomes" id="UP000001997">
    <property type="component" value="Unassembled WGS sequence"/>
</dbReference>
<evidence type="ECO:0000313" key="7">
    <source>
        <dbReference type="EMBL" id="EDK39112.2"/>
    </source>
</evidence>
<dbReference type="CDD" id="cd00067">
    <property type="entry name" value="GAL4"/>
    <property type="match status" value="1"/>
</dbReference>
<keyword evidence="1" id="KW-0805">Transcription regulation</keyword>
<evidence type="ECO:0000256" key="4">
    <source>
        <dbReference type="ARBA" id="ARBA00023242"/>
    </source>
</evidence>
<feature type="compositionally biased region" description="Low complexity" evidence="5">
    <location>
        <begin position="488"/>
        <end position="500"/>
    </location>
</feature>
<feature type="region of interest" description="Disordered" evidence="5">
    <location>
        <begin position="482"/>
        <end position="503"/>
    </location>
</feature>
<keyword evidence="2" id="KW-0238">DNA-binding</keyword>
<dbReference type="GO" id="GO:0003677">
    <property type="term" value="F:DNA binding"/>
    <property type="evidence" value="ECO:0007669"/>
    <property type="project" value="UniProtKB-KW"/>
</dbReference>
<dbReference type="SMART" id="SM00066">
    <property type="entry name" value="GAL4"/>
    <property type="match status" value="1"/>
</dbReference>
<dbReference type="Pfam" id="PF00172">
    <property type="entry name" value="Zn_clus"/>
    <property type="match status" value="1"/>
</dbReference>
<evidence type="ECO:0000256" key="2">
    <source>
        <dbReference type="ARBA" id="ARBA00023125"/>
    </source>
</evidence>
<dbReference type="EMBL" id="CH408157">
    <property type="protein sequence ID" value="EDK39112.2"/>
    <property type="molecule type" value="Genomic_DNA"/>
</dbReference>
<dbReference type="GO" id="GO:0008270">
    <property type="term" value="F:zinc ion binding"/>
    <property type="evidence" value="ECO:0007669"/>
    <property type="project" value="InterPro"/>
</dbReference>
<evidence type="ECO:0000259" key="6">
    <source>
        <dbReference type="PROSITE" id="PS50048"/>
    </source>
</evidence>
<proteinExistence type="predicted"/>
<keyword evidence="4" id="KW-0539">Nucleus</keyword>
<dbReference type="InterPro" id="IPR036864">
    <property type="entry name" value="Zn2-C6_fun-type_DNA-bd_sf"/>
</dbReference>
<dbReference type="RefSeq" id="XP_001485481.2">
    <property type="nucleotide sequence ID" value="XM_001485431.1"/>
</dbReference>
<dbReference type="Pfam" id="PF11951">
    <property type="entry name" value="Fungal_trans_2"/>
    <property type="match status" value="1"/>
</dbReference>
<name>A5DIV8_PICGU</name>
<dbReference type="GO" id="GO:0000981">
    <property type="term" value="F:DNA-binding transcription factor activity, RNA polymerase II-specific"/>
    <property type="evidence" value="ECO:0007669"/>
    <property type="project" value="InterPro"/>
</dbReference>
<accession>A5DIV8</accession>
<dbReference type="PROSITE" id="PS00463">
    <property type="entry name" value="ZN2_CY6_FUNGAL_1"/>
    <property type="match status" value="1"/>
</dbReference>
<dbReference type="PANTHER" id="PTHR31069">
    <property type="entry name" value="OLEATE-ACTIVATED TRANSCRIPTION FACTOR 1-RELATED"/>
    <property type="match status" value="1"/>
</dbReference>
<evidence type="ECO:0000256" key="5">
    <source>
        <dbReference type="SAM" id="MobiDB-lite"/>
    </source>
</evidence>
<dbReference type="STRING" id="294746.A5DIV8"/>
<dbReference type="InterPro" id="IPR021858">
    <property type="entry name" value="Fun_TF"/>
</dbReference>
<gene>
    <name evidence="7" type="ORF">PGUG_03209</name>
</gene>
<dbReference type="PANTHER" id="PTHR31069:SF32">
    <property type="entry name" value="ARGININE METABOLISM REGULATION PROTEIN II"/>
    <property type="match status" value="1"/>
</dbReference>
<keyword evidence="8" id="KW-1185">Reference proteome</keyword>
<feature type="domain" description="Zn(2)-C6 fungal-type" evidence="6">
    <location>
        <begin position="58"/>
        <end position="86"/>
    </location>
</feature>
<reference evidence="7 8" key="1">
    <citation type="journal article" date="2009" name="Nature">
        <title>Evolution of pathogenicity and sexual reproduction in eight Candida genomes.</title>
        <authorList>
            <person name="Butler G."/>
            <person name="Rasmussen M.D."/>
            <person name="Lin M.F."/>
            <person name="Santos M.A."/>
            <person name="Sakthikumar S."/>
            <person name="Munro C.A."/>
            <person name="Rheinbay E."/>
            <person name="Grabherr M."/>
            <person name="Forche A."/>
            <person name="Reedy J.L."/>
            <person name="Agrafioti I."/>
            <person name="Arnaud M.B."/>
            <person name="Bates S."/>
            <person name="Brown A.J."/>
            <person name="Brunke S."/>
            <person name="Costanzo M.C."/>
            <person name="Fitzpatrick D.A."/>
            <person name="de Groot P.W."/>
            <person name="Harris D."/>
            <person name="Hoyer L.L."/>
            <person name="Hube B."/>
            <person name="Klis F.M."/>
            <person name="Kodira C."/>
            <person name="Lennard N."/>
            <person name="Logue M.E."/>
            <person name="Martin R."/>
            <person name="Neiman A.M."/>
            <person name="Nikolaou E."/>
            <person name="Quail M.A."/>
            <person name="Quinn J."/>
            <person name="Santos M.C."/>
            <person name="Schmitzberger F.F."/>
            <person name="Sherlock G."/>
            <person name="Shah P."/>
            <person name="Silverstein K.A."/>
            <person name="Skrzypek M.S."/>
            <person name="Soll D."/>
            <person name="Staggs R."/>
            <person name="Stansfield I."/>
            <person name="Stumpf M.P."/>
            <person name="Sudbery P.E."/>
            <person name="Srikantha T."/>
            <person name="Zeng Q."/>
            <person name="Berman J."/>
            <person name="Berriman M."/>
            <person name="Heitman J."/>
            <person name="Gow N.A."/>
            <person name="Lorenz M.C."/>
            <person name="Birren B.W."/>
            <person name="Kellis M."/>
            <person name="Cuomo C.A."/>
        </authorList>
    </citation>
    <scope>NUCLEOTIDE SEQUENCE [LARGE SCALE GENOMIC DNA]</scope>
    <source>
        <strain evidence="8">ATCC 6260 / CBS 566 / DSM 6381 / JCM 1539 / NBRC 10279 / NRRL Y-324</strain>
    </source>
</reference>
<keyword evidence="3" id="KW-0804">Transcription</keyword>
<dbReference type="eggNOG" id="ENOG502QQBG">
    <property type="taxonomic scope" value="Eukaryota"/>
</dbReference>
<organism evidence="7 8">
    <name type="scientific">Meyerozyma guilliermondii (strain ATCC 6260 / CBS 566 / DSM 6381 / JCM 1539 / NBRC 10279 / NRRL Y-324)</name>
    <name type="common">Yeast</name>
    <name type="synonym">Candida guilliermondii</name>
    <dbReference type="NCBI Taxonomy" id="294746"/>
    <lineage>
        <taxon>Eukaryota</taxon>
        <taxon>Fungi</taxon>
        <taxon>Dikarya</taxon>
        <taxon>Ascomycota</taxon>
        <taxon>Saccharomycotina</taxon>
        <taxon>Pichiomycetes</taxon>
        <taxon>Debaryomycetaceae</taxon>
        <taxon>Meyerozyma</taxon>
    </lineage>
</organism>
<dbReference type="AlphaFoldDB" id="A5DIV8"/>
<dbReference type="InParanoid" id="A5DIV8"/>
<protein>
    <recommendedName>
        <fullName evidence="6">Zn(2)-C6 fungal-type domain-containing protein</fullName>
    </recommendedName>
</protein>
<evidence type="ECO:0000256" key="3">
    <source>
        <dbReference type="ARBA" id="ARBA00023163"/>
    </source>
</evidence>
<dbReference type="InterPro" id="IPR050675">
    <property type="entry name" value="OAF3"/>
</dbReference>
<dbReference type="GeneID" id="5127119"/>
<dbReference type="HOGENOM" id="CLU_441603_0_0_1"/>
<dbReference type="PROSITE" id="PS50048">
    <property type="entry name" value="ZN2_CY6_FUNGAL_2"/>
    <property type="match status" value="1"/>
</dbReference>
<dbReference type="SUPFAM" id="SSF57701">
    <property type="entry name" value="Zn2/Cys6 DNA-binding domain"/>
    <property type="match status" value="1"/>
</dbReference>